<feature type="transmembrane region" description="Helical" evidence="1">
    <location>
        <begin position="119"/>
        <end position="140"/>
    </location>
</feature>
<dbReference type="EMBL" id="QPMM01000021">
    <property type="protein sequence ID" value="RFS18654.1"/>
    <property type="molecule type" value="Genomic_DNA"/>
</dbReference>
<keyword evidence="3" id="KW-1185">Reference proteome</keyword>
<feature type="non-terminal residue" evidence="2">
    <location>
        <position position="1"/>
    </location>
</feature>
<gene>
    <name evidence="2" type="ORF">DVR12_27280</name>
</gene>
<name>A0A3E1Y1V9_9BACT</name>
<comment type="caution">
    <text evidence="2">The sequence shown here is derived from an EMBL/GenBank/DDBJ whole genome shotgun (WGS) entry which is preliminary data.</text>
</comment>
<feature type="transmembrane region" description="Helical" evidence="1">
    <location>
        <begin position="30"/>
        <end position="47"/>
    </location>
</feature>
<sequence length="144" mass="16349">HFTPPAGGINSIQLNTYLHKEFYTTQKSATGYYLCIGFVILLLNYFPMKKRAFELLVVYLVYFVTLLLYIHLIHASVAIAITSLTIWMIPLIVVLPTQFIAFIITVGWPDNSQQIDDKIYRITQGSVYTIVVTMVGISLINSNQ</sequence>
<feature type="transmembrane region" description="Helical" evidence="1">
    <location>
        <begin position="59"/>
        <end position="81"/>
    </location>
</feature>
<proteinExistence type="predicted"/>
<dbReference type="AlphaFoldDB" id="A0A3E1Y1V9"/>
<feature type="transmembrane region" description="Helical" evidence="1">
    <location>
        <begin position="87"/>
        <end position="107"/>
    </location>
</feature>
<evidence type="ECO:0000256" key="1">
    <source>
        <dbReference type="SAM" id="Phobius"/>
    </source>
</evidence>
<keyword evidence="1" id="KW-1133">Transmembrane helix</keyword>
<evidence type="ECO:0000313" key="2">
    <source>
        <dbReference type="EMBL" id="RFS18654.1"/>
    </source>
</evidence>
<dbReference type="RefSeq" id="WP_233522472.1">
    <property type="nucleotide sequence ID" value="NZ_QPMM01000021.1"/>
</dbReference>
<protein>
    <submittedName>
        <fullName evidence="2">Uncharacterized protein</fullName>
    </submittedName>
</protein>
<dbReference type="Proteomes" id="UP000260644">
    <property type="component" value="Unassembled WGS sequence"/>
</dbReference>
<keyword evidence="1" id="KW-0812">Transmembrane</keyword>
<accession>A0A3E1Y1V9</accession>
<keyword evidence="1" id="KW-0472">Membrane</keyword>
<reference evidence="2 3" key="1">
    <citation type="submission" date="2018-07" db="EMBL/GenBank/DDBJ databases">
        <title>Chitinophaga K2CV101002-2 sp. nov., isolated from a monsoon evergreen broad-leaved forest soil.</title>
        <authorList>
            <person name="Lv Y."/>
        </authorList>
    </citation>
    <scope>NUCLEOTIDE SEQUENCE [LARGE SCALE GENOMIC DNA]</scope>
    <source>
        <strain evidence="2 3">GDMCC 1.1288</strain>
    </source>
</reference>
<organism evidence="2 3">
    <name type="scientific">Chitinophaga silvatica</name>
    <dbReference type="NCBI Taxonomy" id="2282649"/>
    <lineage>
        <taxon>Bacteria</taxon>
        <taxon>Pseudomonadati</taxon>
        <taxon>Bacteroidota</taxon>
        <taxon>Chitinophagia</taxon>
        <taxon>Chitinophagales</taxon>
        <taxon>Chitinophagaceae</taxon>
        <taxon>Chitinophaga</taxon>
    </lineage>
</organism>
<evidence type="ECO:0000313" key="3">
    <source>
        <dbReference type="Proteomes" id="UP000260644"/>
    </source>
</evidence>